<evidence type="ECO:0000313" key="1">
    <source>
        <dbReference type="EMBL" id="GMH18233.1"/>
    </source>
</evidence>
<keyword evidence="2" id="KW-1185">Reference proteome</keyword>
<reference evidence="1" key="1">
    <citation type="submission" date="2023-05" db="EMBL/GenBank/DDBJ databases">
        <title>Nepenthes gracilis genome sequencing.</title>
        <authorList>
            <person name="Fukushima K."/>
        </authorList>
    </citation>
    <scope>NUCLEOTIDE SEQUENCE</scope>
    <source>
        <strain evidence="1">SING2019-196</strain>
    </source>
</reference>
<dbReference type="EMBL" id="BSYO01000019">
    <property type="protein sequence ID" value="GMH18233.1"/>
    <property type="molecule type" value="Genomic_DNA"/>
</dbReference>
<dbReference type="AlphaFoldDB" id="A0AAD3SVB6"/>
<name>A0AAD3SVB6_NEPGR</name>
<accession>A0AAD3SVB6</accession>
<sequence length="99" mass="11489">MRPIRGFDDWIKIQSRDRAKIEKEKFVFARVGVELDGYWPYQREGSNQHQRYPPRVDDGVPFSSFSPSAPSIRSPCFTPFKTVLSITFQSPEGVRHLLC</sequence>
<comment type="caution">
    <text evidence="1">The sequence shown here is derived from an EMBL/GenBank/DDBJ whole genome shotgun (WGS) entry which is preliminary data.</text>
</comment>
<dbReference type="Proteomes" id="UP001279734">
    <property type="component" value="Unassembled WGS sequence"/>
</dbReference>
<organism evidence="1 2">
    <name type="scientific">Nepenthes gracilis</name>
    <name type="common">Slender pitcher plant</name>
    <dbReference type="NCBI Taxonomy" id="150966"/>
    <lineage>
        <taxon>Eukaryota</taxon>
        <taxon>Viridiplantae</taxon>
        <taxon>Streptophyta</taxon>
        <taxon>Embryophyta</taxon>
        <taxon>Tracheophyta</taxon>
        <taxon>Spermatophyta</taxon>
        <taxon>Magnoliopsida</taxon>
        <taxon>eudicotyledons</taxon>
        <taxon>Gunneridae</taxon>
        <taxon>Pentapetalae</taxon>
        <taxon>Caryophyllales</taxon>
        <taxon>Nepenthaceae</taxon>
        <taxon>Nepenthes</taxon>
    </lineage>
</organism>
<protein>
    <submittedName>
        <fullName evidence="1">Uncharacterized protein</fullName>
    </submittedName>
</protein>
<evidence type="ECO:0000313" key="2">
    <source>
        <dbReference type="Proteomes" id="UP001279734"/>
    </source>
</evidence>
<gene>
    <name evidence="1" type="ORF">Nepgr_020074</name>
</gene>
<proteinExistence type="predicted"/>